<dbReference type="EMBL" id="AAACIV010000026">
    <property type="protein sequence ID" value="EAA7255264.1"/>
    <property type="molecule type" value="Genomic_DNA"/>
</dbReference>
<reference evidence="2" key="1">
    <citation type="submission" date="2018-07" db="EMBL/GenBank/DDBJ databases">
        <authorList>
            <person name="Ashton P.M."/>
            <person name="Dallman T."/>
            <person name="Nair S."/>
            <person name="De Pinna E."/>
            <person name="Peters T."/>
            <person name="Grant K."/>
        </authorList>
    </citation>
    <scope>NUCLEOTIDE SEQUENCE [LARGE SCALE GENOMIC DNA]</scope>
    <source>
        <strain evidence="2">440016</strain>
    </source>
</reference>
<dbReference type="Proteomes" id="UP000839682">
    <property type="component" value="Unassembled WGS sequence"/>
</dbReference>
<sequence>MEYIVFLAVILLILILPGRAKKYTGNQKYIDRLLKKHRCYQAKHFMTAREREFFRELCRALAGYPLLVMAQVRLVDVVQVCPGFSEAENRRLFRQISQWHCDYVVVDQQDFTVRAIIELDDRSHLRPERQRRDTLFNLVVIQAGIPLHRPRSVKQVNDVAASIIRHI</sequence>
<gene>
    <name evidence="2" type="ORF">DSF98_21745</name>
</gene>
<feature type="domain" description="DUF2726" evidence="1">
    <location>
        <begin position="43"/>
        <end position="163"/>
    </location>
</feature>
<evidence type="ECO:0000259" key="1">
    <source>
        <dbReference type="Pfam" id="PF10881"/>
    </source>
</evidence>
<dbReference type="Pfam" id="PF10881">
    <property type="entry name" value="DUF2726"/>
    <property type="match status" value="1"/>
</dbReference>
<protein>
    <recommendedName>
        <fullName evidence="1">DUF2726 domain-containing protein</fullName>
    </recommendedName>
</protein>
<comment type="caution">
    <text evidence="2">The sequence shown here is derived from an EMBL/GenBank/DDBJ whole genome shotgun (WGS) entry which is preliminary data.</text>
</comment>
<organism evidence="2">
    <name type="scientific">Salmonella enterica I</name>
    <dbReference type="NCBI Taxonomy" id="59201"/>
    <lineage>
        <taxon>Bacteria</taxon>
        <taxon>Pseudomonadati</taxon>
        <taxon>Pseudomonadota</taxon>
        <taxon>Gammaproteobacteria</taxon>
        <taxon>Enterobacterales</taxon>
        <taxon>Enterobacteriaceae</taxon>
        <taxon>Salmonella</taxon>
    </lineage>
</organism>
<dbReference type="InterPro" id="IPR024402">
    <property type="entry name" value="DUF2726"/>
</dbReference>
<name>A0A3V2NZD0_SALET</name>
<accession>A0A3V2NZD0</accession>
<dbReference type="AlphaFoldDB" id="A0A3V2NZD0"/>
<proteinExistence type="predicted"/>
<evidence type="ECO:0000313" key="2">
    <source>
        <dbReference type="EMBL" id="EAA7255264.1"/>
    </source>
</evidence>